<keyword evidence="3" id="KW-1185">Reference proteome</keyword>
<dbReference type="EMBL" id="JAIQCV010000008">
    <property type="protein sequence ID" value="KAH1074511.1"/>
    <property type="molecule type" value="Genomic_DNA"/>
</dbReference>
<proteinExistence type="predicted"/>
<organism evidence="2 3">
    <name type="scientific">Gossypium stocksii</name>
    <dbReference type="NCBI Taxonomy" id="47602"/>
    <lineage>
        <taxon>Eukaryota</taxon>
        <taxon>Viridiplantae</taxon>
        <taxon>Streptophyta</taxon>
        <taxon>Embryophyta</taxon>
        <taxon>Tracheophyta</taxon>
        <taxon>Spermatophyta</taxon>
        <taxon>Magnoliopsida</taxon>
        <taxon>eudicotyledons</taxon>
        <taxon>Gunneridae</taxon>
        <taxon>Pentapetalae</taxon>
        <taxon>rosids</taxon>
        <taxon>malvids</taxon>
        <taxon>Malvales</taxon>
        <taxon>Malvaceae</taxon>
        <taxon>Malvoideae</taxon>
        <taxon>Gossypium</taxon>
    </lineage>
</organism>
<protein>
    <recommendedName>
        <fullName evidence="1">RNase H type-1 domain-containing protein</fullName>
    </recommendedName>
</protein>
<dbReference type="InterPro" id="IPR012337">
    <property type="entry name" value="RNaseH-like_sf"/>
</dbReference>
<dbReference type="PANTHER" id="PTHR47074:SF61">
    <property type="entry name" value="RNASE H TYPE-1 DOMAIN-CONTAINING PROTEIN"/>
    <property type="match status" value="1"/>
</dbReference>
<dbReference type="AlphaFoldDB" id="A0A9D3VAF8"/>
<dbReference type="Gene3D" id="3.30.420.10">
    <property type="entry name" value="Ribonuclease H-like superfamily/Ribonuclease H"/>
    <property type="match status" value="1"/>
</dbReference>
<reference evidence="2 3" key="1">
    <citation type="journal article" date="2021" name="Plant Biotechnol. J.">
        <title>Multi-omics assisted identification of the key and species-specific regulatory components of drought-tolerant mechanisms in Gossypium stocksii.</title>
        <authorList>
            <person name="Yu D."/>
            <person name="Ke L."/>
            <person name="Zhang D."/>
            <person name="Wu Y."/>
            <person name="Sun Y."/>
            <person name="Mei J."/>
            <person name="Sun J."/>
            <person name="Sun Y."/>
        </authorList>
    </citation>
    <scope>NUCLEOTIDE SEQUENCE [LARGE SCALE GENOMIC DNA]</scope>
    <source>
        <strain evidence="3">cv. E1</strain>
        <tissue evidence="2">Leaf</tissue>
    </source>
</reference>
<dbReference type="Pfam" id="PF13456">
    <property type="entry name" value="RVT_3"/>
    <property type="match status" value="1"/>
</dbReference>
<dbReference type="InterPro" id="IPR036397">
    <property type="entry name" value="RNaseH_sf"/>
</dbReference>
<dbReference type="InterPro" id="IPR002156">
    <property type="entry name" value="RNaseH_domain"/>
</dbReference>
<evidence type="ECO:0000313" key="3">
    <source>
        <dbReference type="Proteomes" id="UP000828251"/>
    </source>
</evidence>
<evidence type="ECO:0000259" key="1">
    <source>
        <dbReference type="Pfam" id="PF13456"/>
    </source>
</evidence>
<dbReference type="Proteomes" id="UP000828251">
    <property type="component" value="Unassembled WGS sequence"/>
</dbReference>
<dbReference type="GO" id="GO:0003676">
    <property type="term" value="F:nucleic acid binding"/>
    <property type="evidence" value="ECO:0007669"/>
    <property type="project" value="InterPro"/>
</dbReference>
<evidence type="ECO:0000313" key="2">
    <source>
        <dbReference type="EMBL" id="KAH1074511.1"/>
    </source>
</evidence>
<accession>A0A9D3VAF8</accession>
<dbReference type="InterPro" id="IPR044730">
    <property type="entry name" value="RNase_H-like_dom_plant"/>
</dbReference>
<comment type="caution">
    <text evidence="2">The sequence shown here is derived from an EMBL/GenBank/DDBJ whole genome shotgun (WGS) entry which is preliminary data.</text>
</comment>
<dbReference type="InterPro" id="IPR052929">
    <property type="entry name" value="RNase_H-like_EbsB-rel"/>
</dbReference>
<dbReference type="OrthoDB" id="1935929at2759"/>
<feature type="domain" description="RNase H type-1" evidence="1">
    <location>
        <begin position="393"/>
        <end position="512"/>
    </location>
</feature>
<gene>
    <name evidence="2" type="ORF">J1N35_026839</name>
</gene>
<name>A0A9D3VAF8_9ROSI</name>
<dbReference type="SUPFAM" id="SSF53098">
    <property type="entry name" value="Ribonuclease H-like"/>
    <property type="match status" value="1"/>
</dbReference>
<dbReference type="GO" id="GO:0004523">
    <property type="term" value="F:RNA-DNA hybrid ribonuclease activity"/>
    <property type="evidence" value="ECO:0007669"/>
    <property type="project" value="InterPro"/>
</dbReference>
<dbReference type="PANTHER" id="PTHR47074">
    <property type="entry name" value="BNAC02G40300D PROTEIN"/>
    <property type="match status" value="1"/>
</dbReference>
<dbReference type="CDD" id="cd06222">
    <property type="entry name" value="RNase_H_like"/>
    <property type="match status" value="1"/>
</dbReference>
<sequence length="547" mass="62864">MLVRRWWDSAVGSIPNKLEWLGYHMQSWSRSRSLEVKKNRVELEKMLDFLYNQELPDEILEDIMEVQLGPNLEADKKELFWEQRARVNWLKNGDRNTTFFYNIAVQRQARGRIAELEDEYGGKTSLNEEMLKIASDYFANVNSGVGEDIVKILGVRVASNPEKYLGLPMMVGRRKSWAFANFADRFRKRVEGYFISESRFLPFFHLEKHLQCPELIADGLVWRIGTGESINIWNDAWLPGREQNRVSAQHIMPNWMTVKQLIESETIARILSIPISDGGGEDLRVWKHDGSGVYTVRSGYRVLNSAHLQVPSLTSPNEDEHLRRVIAISTWGLWFHRNRLIHEGAKISFQAVLGFIQGHVQNSSLGFKFSNPALSPKVKERWRPPDQGVVKVNFDATYQKDTRIATTTVLARNSSRNILGAETYLFEDVADAFVAEARACERAISFARKMGFHRLLVEGDSLTVIKSIKKKGPDRSLIRPITQNICNQEVFFEDVNYRFVHRDVNGATHTLALEGRRRQFCEGWVNGVPDSVLMVALKDRVAWQQNP</sequence>